<organism evidence="2 3">
    <name type="scientific">Clonostachys rhizophaga</name>
    <dbReference type="NCBI Taxonomy" id="160324"/>
    <lineage>
        <taxon>Eukaryota</taxon>
        <taxon>Fungi</taxon>
        <taxon>Dikarya</taxon>
        <taxon>Ascomycota</taxon>
        <taxon>Pezizomycotina</taxon>
        <taxon>Sordariomycetes</taxon>
        <taxon>Hypocreomycetidae</taxon>
        <taxon>Hypocreales</taxon>
        <taxon>Bionectriaceae</taxon>
        <taxon>Clonostachys</taxon>
    </lineage>
</organism>
<evidence type="ECO:0008006" key="4">
    <source>
        <dbReference type="Google" id="ProtNLM"/>
    </source>
</evidence>
<reference evidence="2" key="1">
    <citation type="submission" date="2021-10" db="EMBL/GenBank/DDBJ databases">
        <authorList>
            <person name="Piombo E."/>
        </authorList>
    </citation>
    <scope>NUCLEOTIDE SEQUENCE</scope>
</reference>
<keyword evidence="1" id="KW-0812">Transmembrane</keyword>
<comment type="caution">
    <text evidence="2">The sequence shown here is derived from an EMBL/GenBank/DDBJ whole genome shotgun (WGS) entry which is preliminary data.</text>
</comment>
<evidence type="ECO:0000313" key="3">
    <source>
        <dbReference type="Proteomes" id="UP000696573"/>
    </source>
</evidence>
<feature type="transmembrane region" description="Helical" evidence="1">
    <location>
        <begin position="27"/>
        <end position="49"/>
    </location>
</feature>
<evidence type="ECO:0000313" key="2">
    <source>
        <dbReference type="EMBL" id="CAH0040087.1"/>
    </source>
</evidence>
<keyword evidence="1" id="KW-1133">Transmembrane helix</keyword>
<dbReference type="EMBL" id="CABFNQ020000762">
    <property type="protein sequence ID" value="CAH0040087.1"/>
    <property type="molecule type" value="Genomic_DNA"/>
</dbReference>
<feature type="transmembrane region" description="Helical" evidence="1">
    <location>
        <begin position="119"/>
        <end position="138"/>
    </location>
</feature>
<dbReference type="OrthoDB" id="10010954at2759"/>
<protein>
    <recommendedName>
        <fullName evidence="4">TLC domain-containing protein</fullName>
    </recommendedName>
</protein>
<feature type="transmembrane region" description="Helical" evidence="1">
    <location>
        <begin position="182"/>
        <end position="206"/>
    </location>
</feature>
<dbReference type="Proteomes" id="UP000696573">
    <property type="component" value="Unassembled WGS sequence"/>
</dbReference>
<evidence type="ECO:0000256" key="1">
    <source>
        <dbReference type="SAM" id="Phobius"/>
    </source>
</evidence>
<keyword evidence="3" id="KW-1185">Reference proteome</keyword>
<keyword evidence="1" id="KW-0472">Membrane</keyword>
<proteinExistence type="predicted"/>
<sequence length="343" mass="39428">MTGPRIPGGRYKGPKINTLKNRTLSKMLPYGSLILVCSVIFVVLLSNVLERWILRRLYPKTWQRLLASGNERRRRSFTYYHIGAIMMFILLCTSVFPVLSFLVGNADFSTHIDRRSSRITVGDMLFVFSEVYTSYYLYEMCFRTQFASPITIAHHIGLLIIVQTSLALFADIRRHPDATMEFFMCMVWGMFDLISEIPVLVSMIVWRVKSRNHVLRSRLAYFCCAWVVAAATAEVSVTVFLLQKSWPLWSLAFRVVTPIIFILWITTQLYGASRLFMMGRSEGKIAYNEEQDKRSAAASSAPTYLVDEDEMDNRRMGSDPAGIFVRMDQDTQRMMKSGHIPLT</sequence>
<feature type="transmembrane region" description="Helical" evidence="1">
    <location>
        <begin position="248"/>
        <end position="270"/>
    </location>
</feature>
<feature type="transmembrane region" description="Helical" evidence="1">
    <location>
        <begin position="79"/>
        <end position="99"/>
    </location>
</feature>
<feature type="transmembrane region" description="Helical" evidence="1">
    <location>
        <begin position="150"/>
        <end position="170"/>
    </location>
</feature>
<gene>
    <name evidence="2" type="ORF">CRHIZ90672A_00005812</name>
</gene>
<dbReference type="AlphaFoldDB" id="A0A9N9YTG6"/>
<name>A0A9N9YTG6_9HYPO</name>
<feature type="transmembrane region" description="Helical" evidence="1">
    <location>
        <begin position="218"/>
        <end position="242"/>
    </location>
</feature>
<accession>A0A9N9YTG6</accession>